<proteinExistence type="predicted"/>
<dbReference type="CDD" id="cd00075">
    <property type="entry name" value="HATPase"/>
    <property type="match status" value="1"/>
</dbReference>
<dbReference type="InterPro" id="IPR000014">
    <property type="entry name" value="PAS"/>
</dbReference>
<dbReference type="Proteomes" id="UP000277864">
    <property type="component" value="Unassembled WGS sequence"/>
</dbReference>
<accession>A0A3S0ADL8</accession>
<dbReference type="CDD" id="cd06225">
    <property type="entry name" value="HAMP"/>
    <property type="match status" value="1"/>
</dbReference>
<comment type="caution">
    <text evidence="13">The sequence shown here is derived from an EMBL/GenBank/DDBJ whole genome shotgun (WGS) entry which is preliminary data.</text>
</comment>
<evidence type="ECO:0000256" key="6">
    <source>
        <dbReference type="ARBA" id="ARBA00022777"/>
    </source>
</evidence>
<dbReference type="PROSITE" id="PS50112">
    <property type="entry name" value="PAS"/>
    <property type="match status" value="1"/>
</dbReference>
<keyword evidence="9" id="KW-1133">Transmembrane helix</keyword>
<feature type="domain" description="HAMP" evidence="12">
    <location>
        <begin position="201"/>
        <end position="253"/>
    </location>
</feature>
<dbReference type="GO" id="GO:0004721">
    <property type="term" value="F:phosphoprotein phosphatase activity"/>
    <property type="evidence" value="ECO:0007669"/>
    <property type="project" value="TreeGrafter"/>
</dbReference>
<dbReference type="InterPro" id="IPR003661">
    <property type="entry name" value="HisK_dim/P_dom"/>
</dbReference>
<evidence type="ECO:0000259" key="12">
    <source>
        <dbReference type="PROSITE" id="PS50885"/>
    </source>
</evidence>
<evidence type="ECO:0000313" key="14">
    <source>
        <dbReference type="Proteomes" id="UP000277864"/>
    </source>
</evidence>
<evidence type="ECO:0000256" key="2">
    <source>
        <dbReference type="ARBA" id="ARBA00004370"/>
    </source>
</evidence>
<comment type="catalytic activity">
    <reaction evidence="1">
        <text>ATP + protein L-histidine = ADP + protein N-phospho-L-histidine.</text>
        <dbReference type="EC" id="2.7.13.3"/>
    </reaction>
</comment>
<dbReference type="GO" id="GO:0005886">
    <property type="term" value="C:plasma membrane"/>
    <property type="evidence" value="ECO:0007669"/>
    <property type="project" value="TreeGrafter"/>
</dbReference>
<dbReference type="EC" id="2.7.13.3" evidence="3"/>
<dbReference type="AlphaFoldDB" id="A0A3S0ADL8"/>
<dbReference type="InterPro" id="IPR036097">
    <property type="entry name" value="HisK_dim/P_sf"/>
</dbReference>
<dbReference type="InterPro" id="IPR005467">
    <property type="entry name" value="His_kinase_dom"/>
</dbReference>
<keyword evidence="6 13" id="KW-0418">Kinase</keyword>
<evidence type="ECO:0000256" key="9">
    <source>
        <dbReference type="SAM" id="Phobius"/>
    </source>
</evidence>
<dbReference type="Pfam" id="PF02518">
    <property type="entry name" value="HATPase_c"/>
    <property type="match status" value="1"/>
</dbReference>
<evidence type="ECO:0000256" key="3">
    <source>
        <dbReference type="ARBA" id="ARBA00012438"/>
    </source>
</evidence>
<dbReference type="CDD" id="cd00082">
    <property type="entry name" value="HisKA"/>
    <property type="match status" value="1"/>
</dbReference>
<dbReference type="InterPro" id="IPR050351">
    <property type="entry name" value="BphY/WalK/GraS-like"/>
</dbReference>
<dbReference type="SMART" id="SM00388">
    <property type="entry name" value="HisKA"/>
    <property type="match status" value="1"/>
</dbReference>
<evidence type="ECO:0000259" key="11">
    <source>
        <dbReference type="PROSITE" id="PS50112"/>
    </source>
</evidence>
<dbReference type="Gene3D" id="1.10.8.500">
    <property type="entry name" value="HAMP domain in histidine kinase"/>
    <property type="match status" value="1"/>
</dbReference>
<dbReference type="Gene3D" id="3.30.565.10">
    <property type="entry name" value="Histidine kinase-like ATPase, C-terminal domain"/>
    <property type="match status" value="1"/>
</dbReference>
<evidence type="ECO:0000313" key="13">
    <source>
        <dbReference type="EMBL" id="RST89336.1"/>
    </source>
</evidence>
<dbReference type="InterPro" id="IPR004358">
    <property type="entry name" value="Sig_transdc_His_kin-like_C"/>
</dbReference>
<keyword evidence="4" id="KW-0597">Phosphoprotein</keyword>
<dbReference type="NCBIfam" id="NF033092">
    <property type="entry name" value="HK_WalK"/>
    <property type="match status" value="1"/>
</dbReference>
<dbReference type="PROSITE" id="PS50885">
    <property type="entry name" value="HAMP"/>
    <property type="match status" value="1"/>
</dbReference>
<evidence type="ECO:0000259" key="10">
    <source>
        <dbReference type="PROSITE" id="PS50109"/>
    </source>
</evidence>
<dbReference type="InterPro" id="IPR003660">
    <property type="entry name" value="HAMP_dom"/>
</dbReference>
<dbReference type="FunFam" id="3.30.565.10:FF:000006">
    <property type="entry name" value="Sensor histidine kinase WalK"/>
    <property type="match status" value="1"/>
</dbReference>
<protein>
    <recommendedName>
        <fullName evidence="3">histidine kinase</fullName>
        <ecNumber evidence="3">2.7.13.3</ecNumber>
    </recommendedName>
</protein>
<dbReference type="GO" id="GO:0016036">
    <property type="term" value="P:cellular response to phosphate starvation"/>
    <property type="evidence" value="ECO:0007669"/>
    <property type="project" value="TreeGrafter"/>
</dbReference>
<keyword evidence="7" id="KW-0902">Two-component regulatory system</keyword>
<gene>
    <name evidence="13" type="primary">walK</name>
    <name evidence="13" type="ORF">C7P63_06065</name>
</gene>
<evidence type="ECO:0000256" key="1">
    <source>
        <dbReference type="ARBA" id="ARBA00000085"/>
    </source>
</evidence>
<feature type="domain" description="PAS" evidence="11">
    <location>
        <begin position="258"/>
        <end position="328"/>
    </location>
</feature>
<dbReference type="NCBIfam" id="TIGR00229">
    <property type="entry name" value="sensory_box"/>
    <property type="match status" value="1"/>
</dbReference>
<dbReference type="EMBL" id="PXZH01000002">
    <property type="protein sequence ID" value="RST89336.1"/>
    <property type="molecule type" value="Genomic_DNA"/>
</dbReference>
<dbReference type="SUPFAM" id="SSF55874">
    <property type="entry name" value="ATPase domain of HSP90 chaperone/DNA topoisomerase II/histidine kinase"/>
    <property type="match status" value="1"/>
</dbReference>
<dbReference type="SMART" id="SM00304">
    <property type="entry name" value="HAMP"/>
    <property type="match status" value="1"/>
</dbReference>
<dbReference type="SUPFAM" id="SSF47384">
    <property type="entry name" value="Homodimeric domain of signal transducing histidine kinase"/>
    <property type="match status" value="1"/>
</dbReference>
<dbReference type="InterPro" id="IPR057640">
    <property type="entry name" value="Cache_WalK"/>
</dbReference>
<dbReference type="GO" id="GO:0006355">
    <property type="term" value="P:regulation of DNA-templated transcription"/>
    <property type="evidence" value="ECO:0007669"/>
    <property type="project" value="InterPro"/>
</dbReference>
<dbReference type="InterPro" id="IPR049814">
    <property type="entry name" value="Resp_reg_WalK"/>
</dbReference>
<dbReference type="SMART" id="SM00091">
    <property type="entry name" value="PAS"/>
    <property type="match status" value="1"/>
</dbReference>
<dbReference type="CDD" id="cd00130">
    <property type="entry name" value="PAS"/>
    <property type="match status" value="1"/>
</dbReference>
<feature type="transmembrane region" description="Helical" evidence="9">
    <location>
        <begin position="12"/>
        <end position="35"/>
    </location>
</feature>
<keyword evidence="9" id="KW-0812">Transmembrane</keyword>
<keyword evidence="14" id="KW-1185">Reference proteome</keyword>
<dbReference type="InterPro" id="IPR013767">
    <property type="entry name" value="PAS_fold"/>
</dbReference>
<dbReference type="InterPro" id="IPR035965">
    <property type="entry name" value="PAS-like_dom_sf"/>
</dbReference>
<feature type="domain" description="Histidine kinase" evidence="10">
    <location>
        <begin position="381"/>
        <end position="601"/>
    </location>
</feature>
<name>A0A3S0ADL8_9ENTE</name>
<reference evidence="13 14" key="1">
    <citation type="submission" date="2018-03" db="EMBL/GenBank/DDBJ databases">
        <authorList>
            <person name="Gulvik C.A."/>
        </authorList>
    </citation>
    <scope>NUCLEOTIDE SEQUENCE [LARGE SCALE GENOMIC DNA]</scope>
    <source>
        <strain evidence="13 14">JCM 31581</strain>
    </source>
</reference>
<organism evidence="13 14">
    <name type="scientific">Vagococcus humatus</name>
    <dbReference type="NCBI Taxonomy" id="1889241"/>
    <lineage>
        <taxon>Bacteria</taxon>
        <taxon>Bacillati</taxon>
        <taxon>Bacillota</taxon>
        <taxon>Bacilli</taxon>
        <taxon>Lactobacillales</taxon>
        <taxon>Enterococcaceae</taxon>
        <taxon>Vagococcus</taxon>
    </lineage>
</organism>
<dbReference type="FunFam" id="1.10.287.130:FF:000001">
    <property type="entry name" value="Two-component sensor histidine kinase"/>
    <property type="match status" value="1"/>
</dbReference>
<dbReference type="PROSITE" id="PS50109">
    <property type="entry name" value="HIS_KIN"/>
    <property type="match status" value="1"/>
</dbReference>
<comment type="subcellular location">
    <subcellularLocation>
        <location evidence="2">Membrane</location>
    </subcellularLocation>
</comment>
<dbReference type="Pfam" id="PF00512">
    <property type="entry name" value="HisKA"/>
    <property type="match status" value="1"/>
</dbReference>
<dbReference type="GO" id="GO:0000155">
    <property type="term" value="F:phosphorelay sensor kinase activity"/>
    <property type="evidence" value="ECO:0007669"/>
    <property type="project" value="InterPro"/>
</dbReference>
<dbReference type="Pfam" id="PF23846">
    <property type="entry name" value="Cache_WalK"/>
    <property type="match status" value="1"/>
</dbReference>
<dbReference type="PANTHER" id="PTHR45453">
    <property type="entry name" value="PHOSPHATE REGULON SENSOR PROTEIN PHOR"/>
    <property type="match status" value="1"/>
</dbReference>
<evidence type="ECO:0000256" key="8">
    <source>
        <dbReference type="ARBA" id="ARBA00023136"/>
    </source>
</evidence>
<dbReference type="Gene3D" id="1.10.287.130">
    <property type="match status" value="1"/>
</dbReference>
<dbReference type="RefSeq" id="WP_125943269.1">
    <property type="nucleotide sequence ID" value="NZ_PXZH01000002.1"/>
</dbReference>
<dbReference type="Gene3D" id="3.30.450.20">
    <property type="entry name" value="PAS domain"/>
    <property type="match status" value="2"/>
</dbReference>
<dbReference type="InterPro" id="IPR003594">
    <property type="entry name" value="HATPase_dom"/>
</dbReference>
<dbReference type="Pfam" id="PF00989">
    <property type="entry name" value="PAS"/>
    <property type="match status" value="1"/>
</dbReference>
<evidence type="ECO:0000256" key="7">
    <source>
        <dbReference type="ARBA" id="ARBA00023012"/>
    </source>
</evidence>
<evidence type="ECO:0000256" key="5">
    <source>
        <dbReference type="ARBA" id="ARBA00022679"/>
    </source>
</evidence>
<dbReference type="SUPFAM" id="SSF55785">
    <property type="entry name" value="PYP-like sensor domain (PAS domain)"/>
    <property type="match status" value="1"/>
</dbReference>
<dbReference type="SMART" id="SM00387">
    <property type="entry name" value="HATPase_c"/>
    <property type="match status" value="1"/>
</dbReference>
<dbReference type="PANTHER" id="PTHR45453:SF1">
    <property type="entry name" value="PHOSPHATE REGULON SENSOR PROTEIN PHOR"/>
    <property type="match status" value="1"/>
</dbReference>
<dbReference type="SUPFAM" id="SSF158472">
    <property type="entry name" value="HAMP domain-like"/>
    <property type="match status" value="1"/>
</dbReference>
<dbReference type="OrthoDB" id="9813151at2"/>
<feature type="transmembrane region" description="Helical" evidence="9">
    <location>
        <begin position="178"/>
        <end position="200"/>
    </location>
</feature>
<sequence>MKKRLHFFQSVHFKIAMVFVLLLLISVEIIGAIFIRELEKSTIDTFEKGIDSQVEQLASNISVELIPTDHEEDGDTNLKRIVNEFAKRDVLEVRVIDDKGIVRATSDANQQAVIGKKNDNVLLNDFAEKRKELKDNDSGRRVYINVQQIKSSTGDTVIGGLYVKSDVESKYQEVNNTALIFFTASIIALSISLGVALLVSRTITKPIGEMKQQAMRIAEGDYSGKVEVYGQDELGQLGTTFNELSDRVEEAQGTLESERHRLDSILTHMTDGVVATDRRGKVITINEMATGLLHTKTEEALGRSIIDLLGMEKTYTLRQLLESSSDQIIEISQPGYEDSILRADFALIRRESGFISGLVCVLHDITEQEKNEQERREFVSNVSHELRTPLTSMRSYLEALADGAWEDKEIAPKFINVTLDETDRMIRMINDLLNLSRMDAQRSPLQLELVNLNEMFHFVIERFEMMITSTNQNYRIKKDFTQRTIWVEVDPDKMIQVLDNIMNNALKYSPDGGQITCSLLETHNNVIISIADEGMGIPKKDVRRVFDRFFRVDKARSRAMGGSGLGLAISKEVIKEHGGTIWAESEEEVGSVFYISLPYVPVEEGDFWE</sequence>
<dbReference type="InterPro" id="IPR036890">
    <property type="entry name" value="HATPase_C_sf"/>
</dbReference>
<keyword evidence="5" id="KW-0808">Transferase</keyword>
<dbReference type="PRINTS" id="PR00344">
    <property type="entry name" value="BCTRLSENSOR"/>
</dbReference>
<dbReference type="Pfam" id="PF00672">
    <property type="entry name" value="HAMP"/>
    <property type="match status" value="1"/>
</dbReference>
<keyword evidence="8 9" id="KW-0472">Membrane</keyword>
<evidence type="ECO:0000256" key="4">
    <source>
        <dbReference type="ARBA" id="ARBA00022553"/>
    </source>
</evidence>